<dbReference type="InterPro" id="IPR011037">
    <property type="entry name" value="Pyrv_Knase-like_insert_dom_sf"/>
</dbReference>
<reference evidence="2 3" key="1">
    <citation type="submission" date="2018-05" db="EMBL/GenBank/DDBJ databases">
        <title>Genetic diversity of glacier-inhabiting Cryobacterium bacteria in China and description of Cryobacterium mengkeensis sp. nov. and Arthrobacter glacialis sp. nov.</title>
        <authorList>
            <person name="Liu Q."/>
            <person name="Xin Y.-H."/>
        </authorList>
    </citation>
    <scope>NUCLEOTIDE SEQUENCE [LARGE SCALE GENOMIC DNA]</scope>
    <source>
        <strain evidence="2 3">LI2</strain>
    </source>
</reference>
<dbReference type="PROSITE" id="PS51340">
    <property type="entry name" value="MOSC"/>
    <property type="match status" value="1"/>
</dbReference>
<evidence type="ECO:0000313" key="3">
    <source>
        <dbReference type="Proteomes" id="UP000247832"/>
    </source>
</evidence>
<dbReference type="PANTHER" id="PTHR36930:SF1">
    <property type="entry name" value="MOSC DOMAIN-CONTAINING PROTEIN"/>
    <property type="match status" value="1"/>
</dbReference>
<gene>
    <name evidence="2" type="ORF">CVV68_02765</name>
</gene>
<dbReference type="GO" id="GO:0030151">
    <property type="term" value="F:molybdenum ion binding"/>
    <property type="evidence" value="ECO:0007669"/>
    <property type="project" value="InterPro"/>
</dbReference>
<name>A0A2V5LD41_9MICC</name>
<accession>A0A2V5LD41</accession>
<feature type="domain" description="MOSC" evidence="1">
    <location>
        <begin position="21"/>
        <end position="170"/>
    </location>
</feature>
<evidence type="ECO:0000259" key="1">
    <source>
        <dbReference type="PROSITE" id="PS51340"/>
    </source>
</evidence>
<dbReference type="Gene3D" id="2.40.33.20">
    <property type="entry name" value="PK beta-barrel domain-like"/>
    <property type="match status" value="1"/>
</dbReference>
<proteinExistence type="predicted"/>
<dbReference type="RefSeq" id="WP_110499480.1">
    <property type="nucleotide sequence ID" value="NZ_QJVD01000002.1"/>
</dbReference>
<dbReference type="InterPro" id="IPR005302">
    <property type="entry name" value="MoCF_Sase_C"/>
</dbReference>
<dbReference type="Proteomes" id="UP000247832">
    <property type="component" value="Unassembled WGS sequence"/>
</dbReference>
<organism evidence="2 3">
    <name type="scientific">Arthrobacter livingstonensis</name>
    <dbReference type="NCBI Taxonomy" id="670078"/>
    <lineage>
        <taxon>Bacteria</taxon>
        <taxon>Bacillati</taxon>
        <taxon>Actinomycetota</taxon>
        <taxon>Actinomycetes</taxon>
        <taxon>Micrococcales</taxon>
        <taxon>Micrococcaceae</taxon>
        <taxon>Arthrobacter</taxon>
    </lineage>
</organism>
<dbReference type="GO" id="GO:0030170">
    <property type="term" value="F:pyridoxal phosphate binding"/>
    <property type="evidence" value="ECO:0007669"/>
    <property type="project" value="InterPro"/>
</dbReference>
<evidence type="ECO:0000313" key="2">
    <source>
        <dbReference type="EMBL" id="PYI69338.1"/>
    </source>
</evidence>
<keyword evidence="3" id="KW-1185">Reference proteome</keyword>
<dbReference type="AlphaFoldDB" id="A0A2V5LD41"/>
<dbReference type="InterPro" id="IPR052716">
    <property type="entry name" value="MOSC_domain"/>
</dbReference>
<protein>
    <submittedName>
        <fullName evidence="2">MOSC domain-containing protein</fullName>
    </submittedName>
</protein>
<comment type="caution">
    <text evidence="2">The sequence shown here is derived from an EMBL/GenBank/DDBJ whole genome shotgun (WGS) entry which is preliminary data.</text>
</comment>
<dbReference type="PANTHER" id="PTHR36930">
    <property type="entry name" value="METAL-SULFUR CLUSTER BIOSYNTHESIS PROTEINS YUAD-RELATED"/>
    <property type="match status" value="1"/>
</dbReference>
<dbReference type="GO" id="GO:0003824">
    <property type="term" value="F:catalytic activity"/>
    <property type="evidence" value="ECO:0007669"/>
    <property type="project" value="InterPro"/>
</dbReference>
<sequence>MTNKAAVVAVHRESDHRFSKGTADSIELLQGLGVSGDAHLGATVQHRSRVRADPTQANLRQVHLMHQELFDALAAKGFTVAPGSLGENVTTVGLDLLALPRGTRLHLGRDAVVEVTGLRNPCSQIEDFQRGLLKEMVGYDDAGTLVRRAGVMGVVHRGGTIRPGDRIDVVLPEEPHEPLDKV</sequence>
<dbReference type="Pfam" id="PF03473">
    <property type="entry name" value="MOSC"/>
    <property type="match status" value="1"/>
</dbReference>
<dbReference type="SUPFAM" id="SSF50800">
    <property type="entry name" value="PK beta-barrel domain-like"/>
    <property type="match status" value="1"/>
</dbReference>
<dbReference type="OrthoDB" id="9786134at2"/>
<dbReference type="EMBL" id="QJVD01000002">
    <property type="protein sequence ID" value="PYI69338.1"/>
    <property type="molecule type" value="Genomic_DNA"/>
</dbReference>